<dbReference type="KEGG" id="nbv:T478_1413"/>
<organism evidence="2 3">
    <name type="scientific">Candidatus Nitrosopelagicus brevis</name>
    <dbReference type="NCBI Taxonomy" id="1410606"/>
    <lineage>
        <taxon>Archaea</taxon>
        <taxon>Nitrososphaerota</taxon>
    </lineage>
</organism>
<evidence type="ECO:0000313" key="3">
    <source>
        <dbReference type="Proteomes" id="UP000030944"/>
    </source>
</evidence>
<dbReference type="STRING" id="1410606.T478_1413"/>
<reference evidence="2 3" key="1">
    <citation type="journal article" date="2015" name="Proc. Natl. Acad. Sci. U.S.A.">
        <title>Genomic and proteomic characterization of "Candidatus Nitrosopelagicus brevis": An ammonia-oxidizing archaeon from the open ocean.</title>
        <authorList>
            <person name="Santoro A.E."/>
            <person name="Dupont C.L."/>
            <person name="Richter R.A."/>
            <person name="Craig M.T."/>
            <person name="Carini P."/>
            <person name="McIlvin M.R."/>
            <person name="Yang Y."/>
            <person name="Orsi W.D."/>
            <person name="Moran D.M."/>
            <person name="Saito M.A."/>
        </authorList>
    </citation>
    <scope>NUCLEOTIDE SEQUENCE [LARGE SCALE GENOMIC DNA]</scope>
    <source>
        <strain evidence="3">V2</strain>
    </source>
</reference>
<keyword evidence="1" id="KW-0472">Membrane</keyword>
<protein>
    <submittedName>
        <fullName evidence="2">Uncharacterized protein</fullName>
    </submittedName>
</protein>
<sequence>MFFEKLDLGLEEIMSEDEENKIVNLRGIAIISMFVTICVILYIQTSQ</sequence>
<feature type="transmembrane region" description="Helical" evidence="1">
    <location>
        <begin position="23"/>
        <end position="43"/>
    </location>
</feature>
<keyword evidence="1" id="KW-0812">Transmembrane</keyword>
<proteinExistence type="predicted"/>
<dbReference type="EMBL" id="CP007026">
    <property type="protein sequence ID" value="AJA92892.1"/>
    <property type="molecule type" value="Genomic_DNA"/>
</dbReference>
<dbReference type="AlphaFoldDB" id="A0A0A7V1F9"/>
<gene>
    <name evidence="2" type="ORF">T478_1413</name>
</gene>
<accession>A0A0A7V1F9</accession>
<dbReference type="Proteomes" id="UP000030944">
    <property type="component" value="Chromosome"/>
</dbReference>
<dbReference type="HOGENOM" id="CLU_3162923_0_0_2"/>
<name>A0A0A7V1F9_9ARCH</name>
<evidence type="ECO:0000256" key="1">
    <source>
        <dbReference type="SAM" id="Phobius"/>
    </source>
</evidence>
<evidence type="ECO:0000313" key="2">
    <source>
        <dbReference type="EMBL" id="AJA92892.1"/>
    </source>
</evidence>
<keyword evidence="1" id="KW-1133">Transmembrane helix</keyword>